<evidence type="ECO:0000313" key="1">
    <source>
        <dbReference type="WBParaSite" id="ASIM_0000124601-mRNA-1"/>
    </source>
</evidence>
<proteinExistence type="predicted"/>
<accession>A0A0M3J151</accession>
<dbReference type="WBParaSite" id="ASIM_0000124601-mRNA-1">
    <property type="protein sequence ID" value="ASIM_0000124601-mRNA-1"/>
    <property type="gene ID" value="ASIM_0000124601"/>
</dbReference>
<dbReference type="AlphaFoldDB" id="A0A0M3J151"/>
<protein>
    <submittedName>
        <fullName evidence="1">Ubiquitinyl hydrolase 1</fullName>
    </submittedName>
</protein>
<reference evidence="1" key="1">
    <citation type="submission" date="2017-02" db="UniProtKB">
        <authorList>
            <consortium name="WormBaseParasite"/>
        </authorList>
    </citation>
    <scope>IDENTIFICATION</scope>
</reference>
<sequence>LGFCTFDHHHHISQSTKAFFKSSSVISLALTTPDRSRPSTLAPETTILVESATFQLLVSLACVLALKISVQLTLEGCDAHQVHTFIPSHFKSRSKGQVACYSCLAYTREPSNHRIFELDPPTPANITDLYAVLRKGGMRIPVYAERCAETRAGMNPNFVGAKISICPNTDTEPGSCVKLKGRFNG</sequence>
<name>A0A0M3J151_ANISI</name>
<organism evidence="1">
    <name type="scientific">Anisakis simplex</name>
    <name type="common">Herring worm</name>
    <dbReference type="NCBI Taxonomy" id="6269"/>
    <lineage>
        <taxon>Eukaryota</taxon>
        <taxon>Metazoa</taxon>
        <taxon>Ecdysozoa</taxon>
        <taxon>Nematoda</taxon>
        <taxon>Chromadorea</taxon>
        <taxon>Rhabditida</taxon>
        <taxon>Spirurina</taxon>
        <taxon>Ascaridomorpha</taxon>
        <taxon>Ascaridoidea</taxon>
        <taxon>Anisakidae</taxon>
        <taxon>Anisakis</taxon>
        <taxon>Anisakis simplex complex</taxon>
    </lineage>
</organism>